<evidence type="ECO:0000256" key="4">
    <source>
        <dbReference type="ARBA" id="ARBA00022576"/>
    </source>
</evidence>
<dbReference type="PROSITE" id="PS51464">
    <property type="entry name" value="SIS"/>
    <property type="match status" value="2"/>
</dbReference>
<dbReference type="InterPro" id="IPR035466">
    <property type="entry name" value="GlmS/AgaS_SIS"/>
</dbReference>
<protein>
    <recommendedName>
        <fullName evidence="3 8">Glutamine--fructose-6-phosphate aminotransferase [isomerizing]</fullName>
        <ecNumber evidence="2 8">2.6.1.16</ecNumber>
    </recommendedName>
    <alternativeName>
        <fullName evidence="8">D-fructose-6-phosphate amidotransferase</fullName>
    </alternativeName>
    <alternativeName>
        <fullName evidence="8">GFAT</fullName>
    </alternativeName>
    <alternativeName>
        <fullName evidence="8">Glucosamine-6-phosphate synthase</fullName>
    </alternativeName>
    <alternativeName>
        <fullName evidence="8">Hexosephosphate aminotransferase</fullName>
    </alternativeName>
    <alternativeName>
        <fullName evidence="8">L-glutamine--D-fructose-6-phosphate amidotransferase</fullName>
    </alternativeName>
</protein>
<dbReference type="Gene3D" id="3.60.20.10">
    <property type="entry name" value="Glutamine Phosphoribosylpyrophosphate, subunit 1, domain 1"/>
    <property type="match status" value="1"/>
</dbReference>
<proteinExistence type="inferred from homology"/>
<dbReference type="NCBIfam" id="NF001484">
    <property type="entry name" value="PRK00331.1"/>
    <property type="match status" value="1"/>
</dbReference>
<feature type="domain" description="SIS" evidence="10">
    <location>
        <begin position="463"/>
        <end position="608"/>
    </location>
</feature>
<name>A0ABX8D3D0_9CELL</name>
<evidence type="ECO:0000256" key="1">
    <source>
        <dbReference type="ARBA" id="ARBA00001031"/>
    </source>
</evidence>
<comment type="function">
    <text evidence="8">Catalyzes the first step in hexosamine metabolism, converting fructose-6P into glucosamine-6P using glutamine as a nitrogen source.</text>
</comment>
<dbReference type="EC" id="2.6.1.16" evidence="2 8"/>
<evidence type="ECO:0000256" key="5">
    <source>
        <dbReference type="ARBA" id="ARBA00022679"/>
    </source>
</evidence>
<dbReference type="Pfam" id="PF13522">
    <property type="entry name" value="GATase_6"/>
    <property type="match status" value="1"/>
</dbReference>
<evidence type="ECO:0000256" key="7">
    <source>
        <dbReference type="ARBA" id="ARBA00022962"/>
    </source>
</evidence>
<comment type="subunit">
    <text evidence="8">Homodimer.</text>
</comment>
<dbReference type="PANTHER" id="PTHR10937">
    <property type="entry name" value="GLUCOSAMINE--FRUCTOSE-6-PHOSPHATE AMINOTRANSFERASE, ISOMERIZING"/>
    <property type="match status" value="1"/>
</dbReference>
<evidence type="ECO:0000259" key="10">
    <source>
        <dbReference type="PROSITE" id="PS51464"/>
    </source>
</evidence>
<evidence type="ECO:0000313" key="11">
    <source>
        <dbReference type="EMBL" id="QVI61420.1"/>
    </source>
</evidence>
<keyword evidence="6" id="KW-0677">Repeat</keyword>
<dbReference type="CDD" id="cd05008">
    <property type="entry name" value="SIS_GlmS_GlmD_1"/>
    <property type="match status" value="1"/>
</dbReference>
<accession>A0ABX8D3D0</accession>
<keyword evidence="4 8" id="KW-0032">Aminotransferase</keyword>
<dbReference type="GO" id="GO:0004360">
    <property type="term" value="F:glutamine-fructose-6-phosphate transaminase (isomerizing) activity"/>
    <property type="evidence" value="ECO:0007669"/>
    <property type="project" value="UniProtKB-EC"/>
</dbReference>
<dbReference type="InterPro" id="IPR017932">
    <property type="entry name" value="GATase_2_dom"/>
</dbReference>
<keyword evidence="8" id="KW-0963">Cytoplasm</keyword>
<dbReference type="InterPro" id="IPR047084">
    <property type="entry name" value="GFAT_N"/>
</dbReference>
<keyword evidence="12" id="KW-1185">Reference proteome</keyword>
<feature type="domain" description="Glutamine amidotransferase type-2" evidence="9">
    <location>
        <begin position="2"/>
        <end position="223"/>
    </location>
</feature>
<dbReference type="Proteomes" id="UP000677804">
    <property type="component" value="Chromosome"/>
</dbReference>
<evidence type="ECO:0000256" key="2">
    <source>
        <dbReference type="ARBA" id="ARBA00012916"/>
    </source>
</evidence>
<dbReference type="RefSeq" id="WP_207339023.1">
    <property type="nucleotide sequence ID" value="NZ_CP074405.1"/>
</dbReference>
<dbReference type="PROSITE" id="PS51278">
    <property type="entry name" value="GATASE_TYPE_2"/>
    <property type="match status" value="1"/>
</dbReference>
<dbReference type="InterPro" id="IPR005855">
    <property type="entry name" value="GFAT"/>
</dbReference>
<comment type="catalytic activity">
    <reaction evidence="1 8">
        <text>D-fructose 6-phosphate + L-glutamine = D-glucosamine 6-phosphate + L-glutamate</text>
        <dbReference type="Rhea" id="RHEA:13237"/>
        <dbReference type="ChEBI" id="CHEBI:29985"/>
        <dbReference type="ChEBI" id="CHEBI:58359"/>
        <dbReference type="ChEBI" id="CHEBI:58725"/>
        <dbReference type="ChEBI" id="CHEBI:61527"/>
        <dbReference type="EC" id="2.6.1.16"/>
    </reaction>
</comment>
<dbReference type="InterPro" id="IPR001347">
    <property type="entry name" value="SIS_dom"/>
</dbReference>
<dbReference type="Gene3D" id="3.40.50.10490">
    <property type="entry name" value="Glucose-6-phosphate isomerase like protein, domain 1"/>
    <property type="match status" value="2"/>
</dbReference>
<feature type="active site" description="For Fru-6P isomerization activity" evidence="8">
    <location>
        <position position="613"/>
    </location>
</feature>
<organism evidence="11 12">
    <name type="scientific">Cellulomonas wangleii</name>
    <dbReference type="NCBI Taxonomy" id="2816956"/>
    <lineage>
        <taxon>Bacteria</taxon>
        <taxon>Bacillati</taxon>
        <taxon>Actinomycetota</taxon>
        <taxon>Actinomycetes</taxon>
        <taxon>Micrococcales</taxon>
        <taxon>Cellulomonadaceae</taxon>
        <taxon>Cellulomonas</taxon>
    </lineage>
</organism>
<evidence type="ECO:0000256" key="3">
    <source>
        <dbReference type="ARBA" id="ARBA00016090"/>
    </source>
</evidence>
<feature type="active site" description="Nucleophile; for GATase activity" evidence="8">
    <location>
        <position position="2"/>
    </location>
</feature>
<dbReference type="EMBL" id="CP074405">
    <property type="protein sequence ID" value="QVI61420.1"/>
    <property type="molecule type" value="Genomic_DNA"/>
</dbReference>
<keyword evidence="5 8" id="KW-0808">Transferase</keyword>
<sequence>MCGIVGYVGSAGPSGRPLDVSLEGLRRLEYRGYDSAGVALVVPGGELAVAKKAGKLANLVEELDARPLPPATAAIGHTRWATHGGPTDVNAHPHVAGRLALIHNGIVENYAVLKAELLAEGVEFLSETDTEVVAHLVSRAYDASKDLTAALASVARRLEGTFTLLAVHADLPDTVVGARHDSPLVVGLGDGENFLGSDVAAFIGSTRRALELGQDQVVTITPTSVTVTDLDGSPVQATPYTVDWDISAAEKGGFRSFMDKEIHDQPQAVSDTLLGRLDLAGRLVLDEMRIDETVLRSVDKIVVVACGTAAYAGHVAKYAIEHWCRIPVEVELAHEFRYRDPVVDERTLVVAISQSGETMDTLMALRHAKEQGATTLAIVNTHGSTIPREADAVLYTHAGPEIAVASTKAFLAQITAAYLLGLYLAQLRGNKFPDEVAATLAELREMPDKIQQVLDRSDRVREIARWMADTQSVLFLGRHVGYPVALEGALKLKELAYIHAEGFAAGELKHGPIALIEPGQPVFVVVPSPRGRNSLHSKVVSNIQEIRARGARTLVVAEDGDEAVVPYADEVFSVPQSSTLLAPLLAVVPLQVFASELAHAKGLDVDQPRNLAKSVTVE</sequence>
<dbReference type="HAMAP" id="MF_00164">
    <property type="entry name" value="GlmS"/>
    <property type="match status" value="1"/>
</dbReference>
<dbReference type="InterPro" id="IPR029055">
    <property type="entry name" value="Ntn_hydrolases_N"/>
</dbReference>
<evidence type="ECO:0000313" key="12">
    <source>
        <dbReference type="Proteomes" id="UP000677804"/>
    </source>
</evidence>
<dbReference type="PANTHER" id="PTHR10937:SF0">
    <property type="entry name" value="GLUTAMINE--FRUCTOSE-6-PHOSPHATE TRANSAMINASE (ISOMERIZING)"/>
    <property type="match status" value="1"/>
</dbReference>
<evidence type="ECO:0000259" key="9">
    <source>
        <dbReference type="PROSITE" id="PS51278"/>
    </source>
</evidence>
<dbReference type="InterPro" id="IPR035490">
    <property type="entry name" value="GlmS/FrlB_SIS"/>
</dbReference>
<feature type="initiator methionine" description="Removed" evidence="8">
    <location>
        <position position="1"/>
    </location>
</feature>
<dbReference type="CDD" id="cd05009">
    <property type="entry name" value="SIS_GlmS_GlmD_2"/>
    <property type="match status" value="1"/>
</dbReference>
<dbReference type="SUPFAM" id="SSF56235">
    <property type="entry name" value="N-terminal nucleophile aminohydrolases (Ntn hydrolases)"/>
    <property type="match status" value="1"/>
</dbReference>
<reference evidence="11 12" key="1">
    <citation type="submission" date="2021-05" db="EMBL/GenBank/DDBJ databases">
        <title>Novel species in genus Cellulomonas.</title>
        <authorList>
            <person name="Zhang G."/>
        </authorList>
    </citation>
    <scope>NUCLEOTIDE SEQUENCE [LARGE SCALE GENOMIC DNA]</scope>
    <source>
        <strain evidence="12">zg-ZUI222</strain>
    </source>
</reference>
<dbReference type="NCBIfam" id="TIGR01135">
    <property type="entry name" value="glmS"/>
    <property type="match status" value="1"/>
</dbReference>
<dbReference type="CDD" id="cd00714">
    <property type="entry name" value="GFAT"/>
    <property type="match status" value="1"/>
</dbReference>
<dbReference type="SUPFAM" id="SSF53697">
    <property type="entry name" value="SIS domain"/>
    <property type="match status" value="1"/>
</dbReference>
<comment type="subcellular location">
    <subcellularLocation>
        <location evidence="8">Cytoplasm</location>
    </subcellularLocation>
</comment>
<keyword evidence="7" id="KW-0315">Glutamine amidotransferase</keyword>
<feature type="domain" description="SIS" evidence="10">
    <location>
        <begin position="290"/>
        <end position="430"/>
    </location>
</feature>
<evidence type="ECO:0000256" key="6">
    <source>
        <dbReference type="ARBA" id="ARBA00022737"/>
    </source>
</evidence>
<evidence type="ECO:0000256" key="8">
    <source>
        <dbReference type="HAMAP-Rule" id="MF_00164"/>
    </source>
</evidence>
<gene>
    <name evidence="8 11" type="primary">glmS</name>
    <name evidence="11" type="ORF">KG103_13155</name>
</gene>
<dbReference type="Pfam" id="PF01380">
    <property type="entry name" value="SIS"/>
    <property type="match status" value="2"/>
</dbReference>
<dbReference type="InterPro" id="IPR046348">
    <property type="entry name" value="SIS_dom_sf"/>
</dbReference>